<evidence type="ECO:0000313" key="2">
    <source>
        <dbReference type="Proteomes" id="UP000253420"/>
    </source>
</evidence>
<sequence length="74" mass="8410">MQIERKKEPSLIALRLLLKAVNVGVAMQKNWREKTYRSRSKIWHPPNIGLVRSANPASEKFGFEGKLHGAPTDL</sequence>
<dbReference type="EMBL" id="QOZG01000007">
    <property type="protein sequence ID" value="RCS22693.1"/>
    <property type="molecule type" value="Genomic_DNA"/>
</dbReference>
<keyword evidence="2" id="KW-1185">Reference proteome</keyword>
<gene>
    <name evidence="1" type="ORF">DUT91_17655</name>
</gene>
<organism evidence="1 2">
    <name type="scientific">Phyllobacterium salinisoli</name>
    <dbReference type="NCBI Taxonomy" id="1899321"/>
    <lineage>
        <taxon>Bacteria</taxon>
        <taxon>Pseudomonadati</taxon>
        <taxon>Pseudomonadota</taxon>
        <taxon>Alphaproteobacteria</taxon>
        <taxon>Hyphomicrobiales</taxon>
        <taxon>Phyllobacteriaceae</taxon>
        <taxon>Phyllobacterium</taxon>
    </lineage>
</organism>
<accession>A0A368K2J0</accession>
<proteinExistence type="predicted"/>
<comment type="caution">
    <text evidence="1">The sequence shown here is derived from an EMBL/GenBank/DDBJ whole genome shotgun (WGS) entry which is preliminary data.</text>
</comment>
<dbReference type="Proteomes" id="UP000253420">
    <property type="component" value="Unassembled WGS sequence"/>
</dbReference>
<name>A0A368K2J0_9HYPH</name>
<reference evidence="1 2" key="1">
    <citation type="submission" date="2018-07" db="EMBL/GenBank/DDBJ databases">
        <title>The draft genome of Phyllobacterium salinisoli.</title>
        <authorList>
            <person name="Liu L."/>
            <person name="Li L."/>
            <person name="Zhang X."/>
            <person name="Liang L."/>
        </authorList>
    </citation>
    <scope>NUCLEOTIDE SEQUENCE [LARGE SCALE GENOMIC DNA]</scope>
    <source>
        <strain evidence="1 2">LLAN61</strain>
    </source>
</reference>
<evidence type="ECO:0000313" key="1">
    <source>
        <dbReference type="EMBL" id="RCS22693.1"/>
    </source>
</evidence>
<dbReference type="AlphaFoldDB" id="A0A368K2J0"/>
<protein>
    <submittedName>
        <fullName evidence="1">Uncharacterized protein</fullName>
    </submittedName>
</protein>